<reference evidence="4" key="1">
    <citation type="submission" date="2021-03" db="EMBL/GenBank/DDBJ databases">
        <authorList>
            <person name="Bekaert M."/>
        </authorList>
    </citation>
    <scope>NUCLEOTIDE SEQUENCE</scope>
</reference>
<feature type="compositionally biased region" description="Polar residues" evidence="2">
    <location>
        <begin position="585"/>
        <end position="596"/>
    </location>
</feature>
<accession>A0A8S3RSE3</accession>
<dbReference type="SUPFAM" id="SSF56219">
    <property type="entry name" value="DNase I-like"/>
    <property type="match status" value="1"/>
</dbReference>
<keyword evidence="1" id="KW-0175">Coiled coil</keyword>
<feature type="region of interest" description="Disordered" evidence="2">
    <location>
        <begin position="585"/>
        <end position="604"/>
    </location>
</feature>
<keyword evidence="5" id="KW-1185">Reference proteome</keyword>
<dbReference type="Pfam" id="PF03372">
    <property type="entry name" value="Exo_endo_phos"/>
    <property type="match status" value="1"/>
</dbReference>
<feature type="region of interest" description="Disordered" evidence="2">
    <location>
        <begin position="404"/>
        <end position="434"/>
    </location>
</feature>
<feature type="region of interest" description="Disordered" evidence="2">
    <location>
        <begin position="866"/>
        <end position="901"/>
    </location>
</feature>
<dbReference type="Gene3D" id="3.30.40.10">
    <property type="entry name" value="Zinc/RING finger domain, C3HC4 (zinc finger)"/>
    <property type="match status" value="1"/>
</dbReference>
<evidence type="ECO:0000256" key="2">
    <source>
        <dbReference type="SAM" id="MobiDB-lite"/>
    </source>
</evidence>
<dbReference type="InterPro" id="IPR005135">
    <property type="entry name" value="Endo/exonuclease/phosphatase"/>
</dbReference>
<proteinExistence type="predicted"/>
<dbReference type="EMBL" id="CAJPWZ010001262">
    <property type="protein sequence ID" value="CAG2211441.1"/>
    <property type="molecule type" value="Genomic_DNA"/>
</dbReference>
<feature type="domain" description="Endonuclease/exonuclease/phosphatase" evidence="3">
    <location>
        <begin position="987"/>
        <end position="1194"/>
    </location>
</feature>
<dbReference type="InterPro" id="IPR036691">
    <property type="entry name" value="Endo/exonu/phosph_ase_sf"/>
</dbReference>
<protein>
    <recommendedName>
        <fullName evidence="3">Endonuclease/exonuclease/phosphatase domain-containing protein</fullName>
    </recommendedName>
</protein>
<feature type="region of interest" description="Disordered" evidence="2">
    <location>
        <begin position="663"/>
        <end position="691"/>
    </location>
</feature>
<feature type="region of interest" description="Disordered" evidence="2">
    <location>
        <begin position="503"/>
        <end position="524"/>
    </location>
</feature>
<feature type="coiled-coil region" evidence="1">
    <location>
        <begin position="728"/>
        <end position="755"/>
    </location>
</feature>
<sequence length="1200" mass="136746">MTSNKLRKYISRQQPLVQGIKRRTPVLLADSKGARLERELFPDNVIHSNIVFRCKPGASTQDCKNWLQENIRSEIDTYGDIHLYVWAATCNLTTKNKDRSISLTTENNDTTGFIPDTYLTPSGSTKSHYKYVTIAGSSRCTLIGIIPGSKLLPLLIYKRPSGFSIQILTKYSAHLYYIILRGKRGCSHAKPIQSTYSPHCLWSVWMFPRYTNSNLISHKDYNTSVMATLRPTRDRIPTQVFTPSKVNVSVKNYLLNGQKAVEKISDATSRSSDVNLQYKHGNIILEFSAAFYLHFSNTLVQHFNSNTKVTCNIHEKQDQSGKVVEQSISVKCCLNQRQQYRINLYNTTCRAEVNGRNHRAFFDELQDICKQMDNNKDYSSINQQIREECAKHQRTYSKEIIKPSIAGSQSDNQSTDLSLAKRSNQNTVNTNKQSTDDNCPKCNRKLLSRGVFCIKGNHWIHYACEKLKKEEIEKLECDKNNIQYICTICSKADSISSEITDMQQHLPRNRKNGNNQSTDQIQQQKRCMPVVVPEIYSTDACGVTGAMAILNEESTIRNQLDDKAPPIEQHSPIAAKTTLAAPISNIRNKTDISSSQSDKELRQKENKLRKMEEELKKEKVIINDAIKDQSHLKSYSLNLEAKVKELENSNRILRMKIVGTQPLDVSSSTTGQKPSNTQDNGPSSCANGHTSNFANGHASNFNTHISTLENNIINDRITHIENTRQLYRQMHDMELQSIQQRLKNLEASLQQQSFRPEYQPCHFNPFSMQHPTSLGSTYMTRMPSHLPHHRPMHPYWPGSPQLVPTHQPYLHRPLQSQIPPHVWNIPPPNYQYRQQTTDTSNKQHSTHQNLQGANLQYGQKSVKNIDSSTQHKLDHSAPSSHIMNQETSIQTKPYTEKTSSSLDKDVIITLNKIEQEKTISEAQLPQILQTDSKKESYILVPDLPKPICIIDDSNMEEVQPQGEATRTLPETSDDPIANEHSALLRIATFNCKNVYNSQACIKNILDFSDFICIQEHWLFKFEQENIGDLFSKTSWTCKSVDENNPIPPTQRPRGYGGVAILWKQSMDHLVEQIEDGSERIICIKLKVKPKPILLICAYMPCNGSKQANTHFKEWLDQLHEIITKYSDTCTPVLCGDWNCDLMKSSKKPARSIWMEEFINSKKLAFKPTPLTFIHPNGNESSTIDYIFVHSNLTKSTTPLG</sequence>
<dbReference type="Proteomes" id="UP000683360">
    <property type="component" value="Unassembled WGS sequence"/>
</dbReference>
<evidence type="ECO:0000256" key="1">
    <source>
        <dbReference type="SAM" id="Coils"/>
    </source>
</evidence>
<feature type="compositionally biased region" description="Polar residues" evidence="2">
    <location>
        <begin position="406"/>
        <end position="433"/>
    </location>
</feature>
<comment type="caution">
    <text evidence="4">The sequence shown here is derived from an EMBL/GenBank/DDBJ whole genome shotgun (WGS) entry which is preliminary data.</text>
</comment>
<dbReference type="Gene3D" id="3.60.10.10">
    <property type="entry name" value="Endonuclease/exonuclease/phosphatase"/>
    <property type="match status" value="1"/>
</dbReference>
<gene>
    <name evidence="4" type="ORF">MEDL_25485</name>
</gene>
<name>A0A8S3RSE3_MYTED</name>
<dbReference type="InterPro" id="IPR013083">
    <property type="entry name" value="Znf_RING/FYVE/PHD"/>
</dbReference>
<dbReference type="OrthoDB" id="6106566at2759"/>
<organism evidence="4 5">
    <name type="scientific">Mytilus edulis</name>
    <name type="common">Blue mussel</name>
    <dbReference type="NCBI Taxonomy" id="6550"/>
    <lineage>
        <taxon>Eukaryota</taxon>
        <taxon>Metazoa</taxon>
        <taxon>Spiralia</taxon>
        <taxon>Lophotrochozoa</taxon>
        <taxon>Mollusca</taxon>
        <taxon>Bivalvia</taxon>
        <taxon>Autobranchia</taxon>
        <taxon>Pteriomorphia</taxon>
        <taxon>Mytilida</taxon>
        <taxon>Mytiloidea</taxon>
        <taxon>Mytilidae</taxon>
        <taxon>Mytilinae</taxon>
        <taxon>Mytilus</taxon>
    </lineage>
</organism>
<evidence type="ECO:0000313" key="4">
    <source>
        <dbReference type="EMBL" id="CAG2211441.1"/>
    </source>
</evidence>
<feature type="compositionally biased region" description="Polar residues" evidence="2">
    <location>
        <begin position="512"/>
        <end position="524"/>
    </location>
</feature>
<feature type="compositionally biased region" description="Polar residues" evidence="2">
    <location>
        <begin position="877"/>
        <end position="901"/>
    </location>
</feature>
<evidence type="ECO:0000259" key="3">
    <source>
        <dbReference type="Pfam" id="PF03372"/>
    </source>
</evidence>
<dbReference type="GO" id="GO:0003824">
    <property type="term" value="F:catalytic activity"/>
    <property type="evidence" value="ECO:0007669"/>
    <property type="project" value="InterPro"/>
</dbReference>
<dbReference type="AlphaFoldDB" id="A0A8S3RSE3"/>
<evidence type="ECO:0000313" key="5">
    <source>
        <dbReference type="Proteomes" id="UP000683360"/>
    </source>
</evidence>